<evidence type="ECO:0000313" key="5">
    <source>
        <dbReference type="EMBL" id="MFC3680020.1"/>
    </source>
</evidence>
<dbReference type="PROSITE" id="PS50043">
    <property type="entry name" value="HTH_LUXR_2"/>
    <property type="match status" value="1"/>
</dbReference>
<keyword evidence="6" id="KW-1185">Reference proteome</keyword>
<dbReference type="InterPro" id="IPR016032">
    <property type="entry name" value="Sig_transdc_resp-reg_C-effctor"/>
</dbReference>
<dbReference type="CDD" id="cd06170">
    <property type="entry name" value="LuxR_C_like"/>
    <property type="match status" value="1"/>
</dbReference>
<dbReference type="SUPFAM" id="SSF46894">
    <property type="entry name" value="C-terminal effector domain of the bipartite response regulators"/>
    <property type="match status" value="1"/>
</dbReference>
<dbReference type="SMART" id="SM00421">
    <property type="entry name" value="HTH_LUXR"/>
    <property type="match status" value="1"/>
</dbReference>
<gene>
    <name evidence="5" type="ORF">ACFOMG_07840</name>
</gene>
<accession>A0ABV7VRU4</accession>
<dbReference type="SUPFAM" id="SSF52540">
    <property type="entry name" value="P-loop containing nucleoside triphosphate hydrolases"/>
    <property type="match status" value="1"/>
</dbReference>
<evidence type="ECO:0000313" key="6">
    <source>
        <dbReference type="Proteomes" id="UP001595722"/>
    </source>
</evidence>
<dbReference type="Gene3D" id="1.10.10.10">
    <property type="entry name" value="Winged helix-like DNA-binding domain superfamily/Winged helix DNA-binding domain"/>
    <property type="match status" value="1"/>
</dbReference>
<dbReference type="Gene3D" id="3.40.50.300">
    <property type="entry name" value="P-loop containing nucleotide triphosphate hydrolases"/>
    <property type="match status" value="1"/>
</dbReference>
<dbReference type="Pfam" id="PF13401">
    <property type="entry name" value="AAA_22"/>
    <property type="match status" value="1"/>
</dbReference>
<keyword evidence="1" id="KW-0805">Transcription regulation</keyword>
<keyword evidence="3" id="KW-0804">Transcription</keyword>
<name>A0ABV7VRU4_9GAMM</name>
<organism evidence="5 6">
    <name type="scientific">Bacterioplanoides pacificum</name>
    <dbReference type="NCBI Taxonomy" id="1171596"/>
    <lineage>
        <taxon>Bacteria</taxon>
        <taxon>Pseudomonadati</taxon>
        <taxon>Pseudomonadota</taxon>
        <taxon>Gammaproteobacteria</taxon>
        <taxon>Oceanospirillales</taxon>
        <taxon>Oceanospirillaceae</taxon>
        <taxon>Bacterioplanoides</taxon>
    </lineage>
</organism>
<feature type="domain" description="HTH luxR-type" evidence="4">
    <location>
        <begin position="417"/>
        <end position="482"/>
    </location>
</feature>
<dbReference type="InterPro" id="IPR049945">
    <property type="entry name" value="AAA_22"/>
</dbReference>
<proteinExistence type="predicted"/>
<dbReference type="PRINTS" id="PR00038">
    <property type="entry name" value="HTHLUXR"/>
</dbReference>
<evidence type="ECO:0000259" key="4">
    <source>
        <dbReference type="PROSITE" id="PS50043"/>
    </source>
</evidence>
<dbReference type="InterPro" id="IPR059106">
    <property type="entry name" value="WHD_MalT"/>
</dbReference>
<protein>
    <submittedName>
        <fullName evidence="5">LuxR C-terminal-related transcriptional regulator</fullName>
    </submittedName>
</protein>
<dbReference type="InterPro" id="IPR000792">
    <property type="entry name" value="Tscrpt_reg_LuxR_C"/>
</dbReference>
<reference evidence="6" key="1">
    <citation type="journal article" date="2019" name="Int. J. Syst. Evol. Microbiol.">
        <title>The Global Catalogue of Microorganisms (GCM) 10K type strain sequencing project: providing services to taxonomists for standard genome sequencing and annotation.</title>
        <authorList>
            <consortium name="The Broad Institute Genomics Platform"/>
            <consortium name="The Broad Institute Genome Sequencing Center for Infectious Disease"/>
            <person name="Wu L."/>
            <person name="Ma J."/>
        </authorList>
    </citation>
    <scope>NUCLEOTIDE SEQUENCE [LARGE SCALE GENOMIC DNA]</scope>
    <source>
        <strain evidence="6">KCTC 42424</strain>
    </source>
</reference>
<dbReference type="Proteomes" id="UP001595722">
    <property type="component" value="Unassembled WGS sequence"/>
</dbReference>
<dbReference type="PANTHER" id="PTHR44688">
    <property type="entry name" value="DNA-BINDING TRANSCRIPTIONAL ACTIVATOR DEVR_DOSR"/>
    <property type="match status" value="1"/>
</dbReference>
<sequence>MLLKTRFYIPPLRRNAVQRPELLQPLNASEGGQLIVVSAPAGYGKTTLISQWLHHSPHTFSWLSLDHHQQTPRIFWRYVISAIHQVQPDCGERSLQLIQNNDDQHSLENALIALLNELDAIPLPSPRNATTLVLDDYHRVATPELNQQLSSFLDHLPPALRLVITSRSTPELGLARRRASNQLIEIDRQQLNFSAADSKRFLQQTMALNLSDEQSRDYSNSAEGWIAGLQLIGLSLQHNRQQPPGPTLQRNIGDYLFEEVFALQDEATRRFLLRSAAVPRFTAGLCNQLTNSQQGQHILQQLDRHNLFLLPLDNHGLWFRYHDLFRRFLRQHFQQLSRDVRRDCHHSAAQWFENNGHLTEALDQWLLAGEWQTASTLLQQLMTSADDIDARLPRWLEQFPPDHPIRQQASPATPRQELPFGALLTQREQQVLTLVAAGHNNKEIARQLHISLNTLKVHIRNLYGKIGVESRTEILHKLIDEQRPSP</sequence>
<dbReference type="PANTHER" id="PTHR44688:SF16">
    <property type="entry name" value="DNA-BINDING TRANSCRIPTIONAL ACTIVATOR DEVR_DOSR"/>
    <property type="match status" value="1"/>
</dbReference>
<dbReference type="InterPro" id="IPR027417">
    <property type="entry name" value="P-loop_NTPase"/>
</dbReference>
<dbReference type="Pfam" id="PF00196">
    <property type="entry name" value="GerE"/>
    <property type="match status" value="1"/>
</dbReference>
<evidence type="ECO:0000256" key="2">
    <source>
        <dbReference type="ARBA" id="ARBA00023125"/>
    </source>
</evidence>
<dbReference type="RefSeq" id="WP_376865850.1">
    <property type="nucleotide sequence ID" value="NZ_JBHRYB010000005.1"/>
</dbReference>
<evidence type="ECO:0000256" key="3">
    <source>
        <dbReference type="ARBA" id="ARBA00023163"/>
    </source>
</evidence>
<dbReference type="PROSITE" id="PS00622">
    <property type="entry name" value="HTH_LUXR_1"/>
    <property type="match status" value="1"/>
</dbReference>
<keyword evidence="2" id="KW-0238">DNA-binding</keyword>
<evidence type="ECO:0000256" key="1">
    <source>
        <dbReference type="ARBA" id="ARBA00023015"/>
    </source>
</evidence>
<dbReference type="Pfam" id="PF25873">
    <property type="entry name" value="WHD_MalT"/>
    <property type="match status" value="1"/>
</dbReference>
<comment type="caution">
    <text evidence="5">The sequence shown here is derived from an EMBL/GenBank/DDBJ whole genome shotgun (WGS) entry which is preliminary data.</text>
</comment>
<dbReference type="EMBL" id="JBHRYB010000005">
    <property type="protein sequence ID" value="MFC3680020.1"/>
    <property type="molecule type" value="Genomic_DNA"/>
</dbReference>
<dbReference type="InterPro" id="IPR036388">
    <property type="entry name" value="WH-like_DNA-bd_sf"/>
</dbReference>